<keyword evidence="2" id="KW-1185">Reference proteome</keyword>
<reference evidence="1 2" key="1">
    <citation type="journal article" date="2021" name="Elife">
        <title>Chloroplast acquisition without the gene transfer in kleptoplastic sea slugs, Plakobranchus ocellatus.</title>
        <authorList>
            <person name="Maeda T."/>
            <person name="Takahashi S."/>
            <person name="Yoshida T."/>
            <person name="Shimamura S."/>
            <person name="Takaki Y."/>
            <person name="Nagai Y."/>
            <person name="Toyoda A."/>
            <person name="Suzuki Y."/>
            <person name="Arimoto A."/>
            <person name="Ishii H."/>
            <person name="Satoh N."/>
            <person name="Nishiyama T."/>
            <person name="Hasebe M."/>
            <person name="Maruyama T."/>
            <person name="Minagawa J."/>
            <person name="Obokata J."/>
            <person name="Shigenobu S."/>
        </authorList>
    </citation>
    <scope>NUCLEOTIDE SEQUENCE [LARGE SCALE GENOMIC DNA]</scope>
</reference>
<comment type="caution">
    <text evidence="1">The sequence shown here is derived from an EMBL/GenBank/DDBJ whole genome shotgun (WGS) entry which is preliminary data.</text>
</comment>
<sequence>MSPDKTKASFWLPLSSISCLSGTQRGLVKRPVSSVEALTIAPWIDTEINSLLEVQRISETAGILCSNTQEISINSAPLIGHYHLSSSRPHRCVAFDKKCRR</sequence>
<name>A0AAV3YRG5_9GAST</name>
<proteinExistence type="predicted"/>
<evidence type="ECO:0000313" key="2">
    <source>
        <dbReference type="Proteomes" id="UP000735302"/>
    </source>
</evidence>
<accession>A0AAV3YRG5</accession>
<dbReference type="Proteomes" id="UP000735302">
    <property type="component" value="Unassembled WGS sequence"/>
</dbReference>
<protein>
    <submittedName>
        <fullName evidence="1">Uncharacterized protein</fullName>
    </submittedName>
</protein>
<dbReference type="PROSITE" id="PS51257">
    <property type="entry name" value="PROKAR_LIPOPROTEIN"/>
    <property type="match status" value="1"/>
</dbReference>
<dbReference type="EMBL" id="BLXT01001362">
    <property type="protein sequence ID" value="GFN85076.1"/>
    <property type="molecule type" value="Genomic_DNA"/>
</dbReference>
<gene>
    <name evidence="1" type="ORF">PoB_001158200</name>
</gene>
<dbReference type="AlphaFoldDB" id="A0AAV3YRG5"/>
<organism evidence="1 2">
    <name type="scientific">Plakobranchus ocellatus</name>
    <dbReference type="NCBI Taxonomy" id="259542"/>
    <lineage>
        <taxon>Eukaryota</taxon>
        <taxon>Metazoa</taxon>
        <taxon>Spiralia</taxon>
        <taxon>Lophotrochozoa</taxon>
        <taxon>Mollusca</taxon>
        <taxon>Gastropoda</taxon>
        <taxon>Heterobranchia</taxon>
        <taxon>Euthyneura</taxon>
        <taxon>Panpulmonata</taxon>
        <taxon>Sacoglossa</taxon>
        <taxon>Placobranchoidea</taxon>
        <taxon>Plakobranchidae</taxon>
        <taxon>Plakobranchus</taxon>
    </lineage>
</organism>
<evidence type="ECO:0000313" key="1">
    <source>
        <dbReference type="EMBL" id="GFN85076.1"/>
    </source>
</evidence>